<proteinExistence type="predicted"/>
<dbReference type="RefSeq" id="WP_017742547.1">
    <property type="nucleotide sequence ID" value="NZ_KQ976354.1"/>
</dbReference>
<gene>
    <name evidence="2" type="ORF">WA1_14925</name>
</gene>
<feature type="region of interest" description="Disordered" evidence="1">
    <location>
        <begin position="39"/>
        <end position="60"/>
    </location>
</feature>
<reference evidence="2 3" key="1">
    <citation type="journal article" date="2013" name="Genome Biol. Evol.">
        <title>Genomes of Stigonematalean cyanobacteria (subsection V) and the evolution of oxygenic photosynthesis from prokaryotes to plastids.</title>
        <authorList>
            <person name="Dagan T."/>
            <person name="Roettger M."/>
            <person name="Stucken K."/>
            <person name="Landan G."/>
            <person name="Koch R."/>
            <person name="Major P."/>
            <person name="Gould S.B."/>
            <person name="Goremykin V.V."/>
            <person name="Rippka R."/>
            <person name="Tandeau de Marsac N."/>
            <person name="Gugger M."/>
            <person name="Lockhart P.J."/>
            <person name="Allen J.F."/>
            <person name="Brune I."/>
            <person name="Maus I."/>
            <person name="Puhler A."/>
            <person name="Martin W.F."/>
        </authorList>
    </citation>
    <scope>NUCLEOTIDE SEQUENCE [LARGE SCALE GENOMIC DNA]</scope>
    <source>
        <strain evidence="2 3">PCC 7110</strain>
    </source>
</reference>
<sequence>MPLNISMHILLGFSFATCAQAKLELQNNNLQKHIVFQESFEPPGEGEPRETSGAGSRKLPMKALMFKC</sequence>
<evidence type="ECO:0000313" key="2">
    <source>
        <dbReference type="EMBL" id="KYC42638.1"/>
    </source>
</evidence>
<dbReference type="Proteomes" id="UP000076925">
    <property type="component" value="Unassembled WGS sequence"/>
</dbReference>
<accession>A0A139XD69</accession>
<protein>
    <submittedName>
        <fullName evidence="2">Uncharacterized protein</fullName>
    </submittedName>
</protein>
<dbReference type="AlphaFoldDB" id="A0A139XD69"/>
<dbReference type="EMBL" id="ANNX02000017">
    <property type="protein sequence ID" value="KYC42638.1"/>
    <property type="molecule type" value="Genomic_DNA"/>
</dbReference>
<comment type="caution">
    <text evidence="2">The sequence shown here is derived from an EMBL/GenBank/DDBJ whole genome shotgun (WGS) entry which is preliminary data.</text>
</comment>
<evidence type="ECO:0000313" key="3">
    <source>
        <dbReference type="Proteomes" id="UP000076925"/>
    </source>
</evidence>
<name>A0A139XD69_9CYAN</name>
<dbReference type="OrthoDB" id="9885473at2"/>
<keyword evidence="3" id="KW-1185">Reference proteome</keyword>
<organism evidence="2 3">
    <name type="scientific">Scytonema hofmannii PCC 7110</name>
    <dbReference type="NCBI Taxonomy" id="128403"/>
    <lineage>
        <taxon>Bacteria</taxon>
        <taxon>Bacillati</taxon>
        <taxon>Cyanobacteriota</taxon>
        <taxon>Cyanophyceae</taxon>
        <taxon>Nostocales</taxon>
        <taxon>Scytonemataceae</taxon>
        <taxon>Scytonema</taxon>
    </lineage>
</organism>
<evidence type="ECO:0000256" key="1">
    <source>
        <dbReference type="SAM" id="MobiDB-lite"/>
    </source>
</evidence>